<evidence type="ECO:0000313" key="3">
    <source>
        <dbReference type="EMBL" id="COY21082.1"/>
    </source>
</evidence>
<evidence type="ECO:0000313" key="5">
    <source>
        <dbReference type="Proteomes" id="UP000044938"/>
    </source>
</evidence>
<evidence type="ECO:0000313" key="4">
    <source>
        <dbReference type="Proteomes" id="UP000039021"/>
    </source>
</evidence>
<protein>
    <submittedName>
        <fullName evidence="2">Uncharacterized protein</fullName>
    </submittedName>
</protein>
<accession>A0A655JQZ4</accession>
<proteinExistence type="predicted"/>
<evidence type="ECO:0000313" key="2">
    <source>
        <dbReference type="EMBL" id="COX40916.1"/>
    </source>
</evidence>
<dbReference type="Proteomes" id="UP000039021">
    <property type="component" value="Unassembled WGS sequence"/>
</dbReference>
<dbReference type="AlphaFoldDB" id="A0A655JQZ4"/>
<gene>
    <name evidence="1" type="ORF">ERS007688_04037</name>
    <name evidence="2" type="ORF">ERS007720_04456</name>
    <name evidence="3" type="ORF">ERS007739_02263</name>
</gene>
<dbReference type="EMBL" id="CSAJ01000953">
    <property type="protein sequence ID" value="COX40916.1"/>
    <property type="molecule type" value="Genomic_DNA"/>
</dbReference>
<evidence type="ECO:0000313" key="6">
    <source>
        <dbReference type="Proteomes" id="UP000046947"/>
    </source>
</evidence>
<dbReference type="EMBL" id="CFOH01001042">
    <property type="protein sequence ID" value="CFE77411.1"/>
    <property type="molecule type" value="Genomic_DNA"/>
</dbReference>
<reference evidence="4 5" key="1">
    <citation type="submission" date="2015-03" db="EMBL/GenBank/DDBJ databases">
        <authorList>
            <consortium name="Pathogen Informatics"/>
        </authorList>
    </citation>
    <scope>NUCLEOTIDE SEQUENCE [LARGE SCALE GENOMIC DNA]</scope>
    <source>
        <strain evidence="1 6">H09601792</strain>
        <strain evidence="2 5">M09401471</strain>
        <strain evidence="4">N09902308</strain>
    </source>
</reference>
<dbReference type="Proteomes" id="UP000046947">
    <property type="component" value="Unassembled WGS sequence"/>
</dbReference>
<organism evidence="2 5">
    <name type="scientific">Mycobacterium tuberculosis</name>
    <dbReference type="NCBI Taxonomy" id="1773"/>
    <lineage>
        <taxon>Bacteria</taxon>
        <taxon>Bacillati</taxon>
        <taxon>Actinomycetota</taxon>
        <taxon>Actinomycetes</taxon>
        <taxon>Mycobacteriales</taxon>
        <taxon>Mycobacteriaceae</taxon>
        <taxon>Mycobacterium</taxon>
        <taxon>Mycobacterium tuberculosis complex</taxon>
    </lineage>
</organism>
<name>A0A655JQZ4_MYCTX</name>
<evidence type="ECO:0000313" key="1">
    <source>
        <dbReference type="EMBL" id="CFE77411.1"/>
    </source>
</evidence>
<dbReference type="EMBL" id="CSBK01001010">
    <property type="protein sequence ID" value="COY21082.1"/>
    <property type="molecule type" value="Genomic_DNA"/>
</dbReference>
<sequence length="62" mass="7185">MQLQIRQPVLVFQILLMVQCRSTDIDRHYFRRTIGECENRRLVGSATGDQNIQIGPVFAVRP</sequence>
<dbReference type="Proteomes" id="UP000044938">
    <property type="component" value="Unassembled WGS sequence"/>
</dbReference>
<reference evidence="3" key="2">
    <citation type="submission" date="2015-03" db="EMBL/GenBank/DDBJ databases">
        <authorList>
            <consortium name="Pathogen Informatics"/>
            <person name="Murphy D."/>
        </authorList>
    </citation>
    <scope>NUCLEOTIDE SEQUENCE</scope>
    <source>
        <strain evidence="3">N09902308</strain>
    </source>
</reference>